<comment type="similarity">
    <text evidence="2">Belongs to the methyltransferase superfamily. L-isoaspartyl/D-aspartyl protein methyltransferase family.</text>
</comment>
<dbReference type="OrthoDB" id="4035289at2"/>
<evidence type="ECO:0000256" key="11">
    <source>
        <dbReference type="ARBA" id="ARBA00031350"/>
    </source>
</evidence>
<comment type="subcellular location">
    <subcellularLocation>
        <location evidence="1">Cytoplasm</location>
    </subcellularLocation>
</comment>
<evidence type="ECO:0000256" key="5">
    <source>
        <dbReference type="ARBA" id="ARBA00022490"/>
    </source>
</evidence>
<dbReference type="PANTHER" id="PTHR11579">
    <property type="entry name" value="PROTEIN-L-ISOASPARTATE O-METHYLTRANSFERASE"/>
    <property type="match status" value="1"/>
</dbReference>
<evidence type="ECO:0000256" key="3">
    <source>
        <dbReference type="ARBA" id="ARBA00011890"/>
    </source>
</evidence>
<keyword evidence="13" id="KW-1185">Reference proteome</keyword>
<keyword evidence="7 12" id="KW-0808">Transferase</keyword>
<evidence type="ECO:0000256" key="6">
    <source>
        <dbReference type="ARBA" id="ARBA00022603"/>
    </source>
</evidence>
<evidence type="ECO:0000256" key="1">
    <source>
        <dbReference type="ARBA" id="ARBA00004496"/>
    </source>
</evidence>
<proteinExistence type="inferred from homology"/>
<dbReference type="CDD" id="cd02440">
    <property type="entry name" value="AdoMet_MTases"/>
    <property type="match status" value="1"/>
</dbReference>
<name>A0A1W7CYQ0_9ACTN</name>
<keyword evidence="8" id="KW-0949">S-adenosyl-L-methionine</keyword>
<accession>A0A1W7CYQ0</accession>
<keyword evidence="5" id="KW-0963">Cytoplasm</keyword>
<dbReference type="GO" id="GO:0005737">
    <property type="term" value="C:cytoplasm"/>
    <property type="evidence" value="ECO:0007669"/>
    <property type="project" value="UniProtKB-SubCell"/>
</dbReference>
<dbReference type="InterPro" id="IPR027573">
    <property type="entry name" value="Methyltran_FxLD"/>
</dbReference>
<dbReference type="GO" id="GO:0004719">
    <property type="term" value="F:protein-L-isoaspartate (D-aspartate) O-methyltransferase activity"/>
    <property type="evidence" value="ECO:0007669"/>
    <property type="project" value="UniProtKB-EC"/>
</dbReference>
<dbReference type="KEGG" id="smao:CAG99_14150"/>
<dbReference type="Gene3D" id="3.40.50.150">
    <property type="entry name" value="Vaccinia Virus protein VP39"/>
    <property type="match status" value="1"/>
</dbReference>
<evidence type="ECO:0000256" key="2">
    <source>
        <dbReference type="ARBA" id="ARBA00005369"/>
    </source>
</evidence>
<dbReference type="EMBL" id="CP021121">
    <property type="protein sequence ID" value="ARQ69855.1"/>
    <property type="molecule type" value="Genomic_DNA"/>
</dbReference>
<evidence type="ECO:0000256" key="4">
    <source>
        <dbReference type="ARBA" id="ARBA00013346"/>
    </source>
</evidence>
<dbReference type="PANTHER" id="PTHR11579:SF0">
    <property type="entry name" value="PROTEIN-L-ISOASPARTATE(D-ASPARTATE) O-METHYLTRANSFERASE"/>
    <property type="match status" value="1"/>
</dbReference>
<reference evidence="12 13" key="1">
    <citation type="submission" date="2017-05" db="EMBL/GenBank/DDBJ databases">
        <title>Complete genome sequence of Streptomyces sp. SCSIO 03032 revealed the diverse biosynthetic pathways for its bioactive secondary metabolites.</title>
        <authorList>
            <person name="Ma L."/>
            <person name="Zhu Y."/>
            <person name="Zhang W."/>
            <person name="Zhang G."/>
            <person name="Tian X."/>
            <person name="Zhang S."/>
            <person name="Zhang C."/>
        </authorList>
    </citation>
    <scope>NUCLEOTIDE SEQUENCE [LARGE SCALE GENOMIC DNA]</scope>
    <source>
        <strain evidence="12 13">SCSIO 03032</strain>
    </source>
</reference>
<evidence type="ECO:0000256" key="7">
    <source>
        <dbReference type="ARBA" id="ARBA00022679"/>
    </source>
</evidence>
<keyword evidence="6 12" id="KW-0489">Methyltransferase</keyword>
<dbReference type="Pfam" id="PF01135">
    <property type="entry name" value="PCMT"/>
    <property type="match status" value="1"/>
</dbReference>
<protein>
    <recommendedName>
        <fullName evidence="4">Protein-L-isoaspartate O-methyltransferase</fullName>
        <ecNumber evidence="3">2.1.1.77</ecNumber>
    </recommendedName>
    <alternativeName>
        <fullName evidence="11">L-isoaspartyl protein carboxyl methyltransferase</fullName>
    </alternativeName>
    <alternativeName>
        <fullName evidence="9">Protein L-isoaspartyl methyltransferase</fullName>
    </alternativeName>
    <alternativeName>
        <fullName evidence="10">Protein-beta-aspartate methyltransferase</fullName>
    </alternativeName>
</protein>
<gene>
    <name evidence="12" type="ORF">CAG99_14150</name>
</gene>
<evidence type="ECO:0000313" key="12">
    <source>
        <dbReference type="EMBL" id="ARQ69855.1"/>
    </source>
</evidence>
<dbReference type="RefSeq" id="WP_086159722.1">
    <property type="nucleotide sequence ID" value="NZ_CP021121.1"/>
</dbReference>
<dbReference type="NCBIfam" id="TIGR04364">
    <property type="entry name" value="methyltran_FxLD"/>
    <property type="match status" value="1"/>
</dbReference>
<dbReference type="AlphaFoldDB" id="A0A1W7CYQ0"/>
<evidence type="ECO:0000313" key="13">
    <source>
        <dbReference type="Proteomes" id="UP000194218"/>
    </source>
</evidence>
<evidence type="ECO:0000256" key="8">
    <source>
        <dbReference type="ARBA" id="ARBA00022691"/>
    </source>
</evidence>
<evidence type="ECO:0000256" key="10">
    <source>
        <dbReference type="ARBA" id="ARBA00031323"/>
    </source>
</evidence>
<evidence type="ECO:0000256" key="9">
    <source>
        <dbReference type="ARBA" id="ARBA00030757"/>
    </source>
</evidence>
<dbReference type="SUPFAM" id="SSF53335">
    <property type="entry name" value="S-adenosyl-L-methionine-dependent methyltransferases"/>
    <property type="match status" value="1"/>
</dbReference>
<dbReference type="InterPro" id="IPR000682">
    <property type="entry name" value="PCMT"/>
</dbReference>
<dbReference type="Proteomes" id="UP000194218">
    <property type="component" value="Chromosome"/>
</dbReference>
<sequence>MNEHRMTAEAAADAGELRERMVRELVRSGAIVHPAVEAAFRAVPRHRFAPHVPAAEVYGAPEAIFTKRTDDGRVVSSVSAPWLHARMLEAARLAPGMRVLEIGSGGCNAALLAELVGPAGVVTSLDIDPDITGRARRLLDDAGYQRVQVRTGDGALPVPDAPAGGWDRIIVTAGSADLPETWLDQLSGSGRLVVPLRFRGLSRTFAFAWRGDQLRSDSTIVSGFLAMRGKSADAPRIVRLADEDVRLTVDERQPCDESALRAAFSSVGHEVWTGVRLTGSEGVLPRLDVWLAGVVAPYGRLRASRAAAERGLVGWVLGTGAAAIWTDSSLAYLALRSAPEHANQFELGVVAHGPDRKDLGLAFADEVIRWNTTARHQGEPEVRVHRLDDLAPPGVVIEKPSVRLTIG</sequence>
<dbReference type="GO" id="GO:0032259">
    <property type="term" value="P:methylation"/>
    <property type="evidence" value="ECO:0007669"/>
    <property type="project" value="UniProtKB-KW"/>
</dbReference>
<dbReference type="InterPro" id="IPR029063">
    <property type="entry name" value="SAM-dependent_MTases_sf"/>
</dbReference>
<dbReference type="EC" id="2.1.1.77" evidence="3"/>
<organism evidence="12 13">
    <name type="scientific">Streptomyces marincola</name>
    <dbReference type="NCBI Taxonomy" id="2878388"/>
    <lineage>
        <taxon>Bacteria</taxon>
        <taxon>Bacillati</taxon>
        <taxon>Actinomycetota</taxon>
        <taxon>Actinomycetes</taxon>
        <taxon>Kitasatosporales</taxon>
        <taxon>Streptomycetaceae</taxon>
        <taxon>Streptomyces</taxon>
    </lineage>
</organism>